<accession>A0AAV7Q8Q2</accession>
<evidence type="ECO:0008006" key="4">
    <source>
        <dbReference type="Google" id="ProtNLM"/>
    </source>
</evidence>
<gene>
    <name evidence="2" type="ORF">NDU88_003049</name>
</gene>
<dbReference type="Proteomes" id="UP001066276">
    <property type="component" value="Chromosome 6"/>
</dbReference>
<evidence type="ECO:0000313" key="2">
    <source>
        <dbReference type="EMBL" id="KAJ1136634.1"/>
    </source>
</evidence>
<keyword evidence="1" id="KW-0472">Membrane</keyword>
<organism evidence="2 3">
    <name type="scientific">Pleurodeles waltl</name>
    <name type="common">Iberian ribbed newt</name>
    <dbReference type="NCBI Taxonomy" id="8319"/>
    <lineage>
        <taxon>Eukaryota</taxon>
        <taxon>Metazoa</taxon>
        <taxon>Chordata</taxon>
        <taxon>Craniata</taxon>
        <taxon>Vertebrata</taxon>
        <taxon>Euteleostomi</taxon>
        <taxon>Amphibia</taxon>
        <taxon>Batrachia</taxon>
        <taxon>Caudata</taxon>
        <taxon>Salamandroidea</taxon>
        <taxon>Salamandridae</taxon>
        <taxon>Pleurodelinae</taxon>
        <taxon>Pleurodeles</taxon>
    </lineage>
</organism>
<reference evidence="2" key="1">
    <citation type="journal article" date="2022" name="bioRxiv">
        <title>Sequencing and chromosome-scale assembly of the giantPleurodeles waltlgenome.</title>
        <authorList>
            <person name="Brown T."/>
            <person name="Elewa A."/>
            <person name="Iarovenko S."/>
            <person name="Subramanian E."/>
            <person name="Araus A.J."/>
            <person name="Petzold A."/>
            <person name="Susuki M."/>
            <person name="Suzuki K.-i.T."/>
            <person name="Hayashi T."/>
            <person name="Toyoda A."/>
            <person name="Oliveira C."/>
            <person name="Osipova E."/>
            <person name="Leigh N.D."/>
            <person name="Simon A."/>
            <person name="Yun M.H."/>
        </authorList>
    </citation>
    <scope>NUCLEOTIDE SEQUENCE</scope>
    <source>
        <strain evidence="2">20211129_DDA</strain>
        <tissue evidence="2">Liver</tissue>
    </source>
</reference>
<evidence type="ECO:0000256" key="1">
    <source>
        <dbReference type="SAM" id="Phobius"/>
    </source>
</evidence>
<proteinExistence type="predicted"/>
<protein>
    <recommendedName>
        <fullName evidence="4">Secreted protein</fullName>
    </recommendedName>
</protein>
<keyword evidence="1" id="KW-1133">Transmembrane helix</keyword>
<keyword evidence="1" id="KW-0812">Transmembrane</keyword>
<sequence>MIMARCACLAVFMYKRVRFWRVLVGGYAFQLMAMGYLQDPVRLLRGGPHSRPEPRPSLTETRPRSMVHRVVSICG</sequence>
<evidence type="ECO:0000313" key="3">
    <source>
        <dbReference type="Proteomes" id="UP001066276"/>
    </source>
</evidence>
<dbReference type="AlphaFoldDB" id="A0AAV7Q8Q2"/>
<comment type="caution">
    <text evidence="2">The sequence shown here is derived from an EMBL/GenBank/DDBJ whole genome shotgun (WGS) entry which is preliminary data.</text>
</comment>
<keyword evidence="3" id="KW-1185">Reference proteome</keyword>
<name>A0AAV7Q8Q2_PLEWA</name>
<feature type="transmembrane region" description="Helical" evidence="1">
    <location>
        <begin position="19"/>
        <end position="37"/>
    </location>
</feature>
<dbReference type="EMBL" id="JANPWB010000010">
    <property type="protein sequence ID" value="KAJ1136634.1"/>
    <property type="molecule type" value="Genomic_DNA"/>
</dbReference>